<dbReference type="RefSeq" id="WP_110896943.1">
    <property type="nucleotide sequence ID" value="NZ_CP054614.1"/>
</dbReference>
<accession>A0A2V4WBF2</accession>
<evidence type="ECO:0000313" key="4">
    <source>
        <dbReference type="Proteomes" id="UP000247790"/>
    </source>
</evidence>
<evidence type="ECO:0000313" key="2">
    <source>
        <dbReference type="EMBL" id="PYE48777.1"/>
    </source>
</evidence>
<gene>
    <name evidence="2" type="ORF">DFQ00_10770</name>
    <name evidence="3" type="ORF">HUB98_16800</name>
</gene>
<dbReference type="OrthoDB" id="9781481at2"/>
<protein>
    <submittedName>
        <fullName evidence="3">DUF3883 domain-containing protein</fullName>
    </submittedName>
    <submittedName>
        <fullName evidence="2">Uncharacterized protein DUF3883</fullName>
    </submittedName>
</protein>
<dbReference type="Pfam" id="PF13020">
    <property type="entry name" value="NOV_C"/>
    <property type="match status" value="1"/>
</dbReference>
<organism evidence="2 4">
    <name type="scientific">Paenibacillus barcinonensis</name>
    <dbReference type="NCBI Taxonomy" id="198119"/>
    <lineage>
        <taxon>Bacteria</taxon>
        <taxon>Bacillati</taxon>
        <taxon>Bacillota</taxon>
        <taxon>Bacilli</taxon>
        <taxon>Bacillales</taxon>
        <taxon>Paenibacillaceae</taxon>
        <taxon>Paenibacillus</taxon>
    </lineage>
</organism>
<dbReference type="AlphaFoldDB" id="A0A2V4WBF2"/>
<evidence type="ECO:0000313" key="5">
    <source>
        <dbReference type="Proteomes" id="UP000509327"/>
    </source>
</evidence>
<evidence type="ECO:0000259" key="1">
    <source>
        <dbReference type="Pfam" id="PF13020"/>
    </source>
</evidence>
<dbReference type="EMBL" id="QJSW01000007">
    <property type="protein sequence ID" value="PYE48777.1"/>
    <property type="molecule type" value="Genomic_DNA"/>
</dbReference>
<keyword evidence="5" id="KW-1185">Reference proteome</keyword>
<proteinExistence type="predicted"/>
<dbReference type="Proteomes" id="UP000509327">
    <property type="component" value="Chromosome"/>
</dbReference>
<dbReference type="Proteomes" id="UP000247790">
    <property type="component" value="Unassembled WGS sequence"/>
</dbReference>
<sequence length="357" mass="41279">MTTEHIEAFNSKIIEEAPDKIETCIGDVDVRFVLRDSFFDQDSLLEYDVELPNEEHVLQIQYWYSVNNPNHHRIEVRTPNLRAYQITCFHCNTVGLLEPERIVEIEQIVKVSGQSSRDGLDVRQTNERIKEEACLFLDQEGLLVEPNNRAARWRIGTYDSQTRAWLYGQTTAGFIKNFLKVALIMAYCRGNRGINLYPNAEDPSQSVDDEDTLTSISAEAFKEKREKWEVTGLKGEEFVVEIERRRLIEVGRVDLADAVRHVSLFDCGAGYDILSYELDGRSRFIECKTSAGSSMKFEITSNEWNKAKKYREQYYLYRITNIDQEDHRDIVIIQDPFGKFEDGELTLTPSAFTLSII</sequence>
<feature type="domain" description="Protein NO VEIN C-terminal" evidence="1">
    <location>
        <begin position="235"/>
        <end position="326"/>
    </location>
</feature>
<evidence type="ECO:0000313" key="3">
    <source>
        <dbReference type="EMBL" id="QKS57795.1"/>
    </source>
</evidence>
<reference evidence="3 5" key="2">
    <citation type="submission" date="2020-06" db="EMBL/GenBank/DDBJ databases">
        <title>Complete genome of Paenibacillus barcinonensis KACC11450.</title>
        <authorList>
            <person name="Kim M."/>
            <person name="Park Y.-J."/>
            <person name="Shin J.-H."/>
        </authorList>
    </citation>
    <scope>NUCLEOTIDE SEQUENCE [LARGE SCALE GENOMIC DNA]</scope>
    <source>
        <strain evidence="3 5">KACC11450</strain>
    </source>
</reference>
<dbReference type="InterPro" id="IPR024975">
    <property type="entry name" value="NOV_C"/>
</dbReference>
<dbReference type="EMBL" id="CP054614">
    <property type="protein sequence ID" value="QKS57795.1"/>
    <property type="molecule type" value="Genomic_DNA"/>
</dbReference>
<name>A0A2V4WBF2_PAEBA</name>
<reference evidence="2 4" key="1">
    <citation type="submission" date="2018-06" db="EMBL/GenBank/DDBJ databases">
        <title>Genomic Encyclopedia of Type Strains, Phase III (KMG-III): the genomes of soil and plant-associated and newly described type strains.</title>
        <authorList>
            <person name="Whitman W."/>
        </authorList>
    </citation>
    <scope>NUCLEOTIDE SEQUENCE [LARGE SCALE GENOMIC DNA]</scope>
    <source>
        <strain evidence="2 4">CECT 7022</strain>
    </source>
</reference>